<keyword evidence="3" id="KW-0963">Cytoplasm</keyword>
<dbReference type="EMBL" id="JAPDFW010000134">
    <property type="protein sequence ID" value="KAJ5067128.1"/>
    <property type="molecule type" value="Genomic_DNA"/>
</dbReference>
<comment type="subcellular location">
    <subcellularLocation>
        <location evidence="2">Cytoplasm</location>
    </subcellularLocation>
    <subcellularLocation>
        <location evidence="1">Endosome</location>
    </subcellularLocation>
</comment>
<keyword evidence="4" id="KW-0967">Endosome</keyword>
<dbReference type="Gene3D" id="1.20.140.50">
    <property type="entry name" value="alix/aip1 like domains"/>
    <property type="match status" value="1"/>
</dbReference>
<organism evidence="8 9">
    <name type="scientific">Anaeramoeba ignava</name>
    <name type="common">Anaerobic marine amoeba</name>
    <dbReference type="NCBI Taxonomy" id="1746090"/>
    <lineage>
        <taxon>Eukaryota</taxon>
        <taxon>Metamonada</taxon>
        <taxon>Anaeramoebidae</taxon>
        <taxon>Anaeramoeba</taxon>
    </lineage>
</organism>
<evidence type="ECO:0000256" key="4">
    <source>
        <dbReference type="ARBA" id="ARBA00022753"/>
    </source>
</evidence>
<keyword evidence="5" id="KW-0175">Coiled coil</keyword>
<sequence>MLSFPLKKAERADIFGSLRKFINKNYNKSFADHEKDATTIHQLRQQIKDAVTIDSIENFYQYFAYLLLIEKKFPTKGNDKKALRVNWVWYDAFKNKNCSSYFLELEKASILFNLSAICCSNAADSNLSSADSLRLAVQNFQIAAGALTYIQEQLLPKLPQGMTPDLAPDSIRTLISLNLAQAQECIVEKAINSKMKPITLKKLAIQTAIDYEKTQQLLKSSPISNMVPRNFAPYLEIKKLYFQVLANRYEAQVLEKAQKQGARVSRLTLANSLAKTMSSHLKHCSNLKEKVEGIQKKTKSEFEKAVKENDTIYLQTVPDVSTLTEIPGHSLAAPTPLPDFSKYLEGDLFHGLLPLHSQEGLKRYNELLDNKISTLQEYVSAKNEQIHTTFEELGLPGSILILQLSKGIPEEVRTKLENCKEQGGLNLLTELRDTIKTLREQSQIMLNELVQIIRKEDDEDLQYRLKYGTKWNRPTSGEINAKYMKDISRYTQTFEKASKSDSIIDTKIEKHRSGLEMLLLSEEQIVQKLQVKLIQKVDDQTTEIANELKSYIDKLEAMQSEREKMLNEIHEKKEKDDPMSFLLNIQPHEFLDKAIDTNIQKVYGEFMKVIEDGLQEQDGLLEKVKELNQQFVDSKKDQDDKDDKNNPLQELSSALSAYSGIHSDLEEGFRFYTTFQDSVKTLRNKIEDFVLARDLEKTDLLDSLGQKEDKENKTQNQSENYQIPQQFNQQFNQQNYQQFPQQFNQQFPQQFNQFPQQFNQQPGPQFYYQQPGPQFGYQQPQFMQQFGTAPPMEKKDKKNKKKK</sequence>
<evidence type="ECO:0000313" key="8">
    <source>
        <dbReference type="EMBL" id="KAJ5067128.1"/>
    </source>
</evidence>
<name>A0A9Q0L6V2_ANAIG</name>
<dbReference type="Pfam" id="PF13949">
    <property type="entry name" value="ALIX_LYPXL_bnd"/>
    <property type="match status" value="1"/>
</dbReference>
<dbReference type="InterPro" id="IPR038499">
    <property type="entry name" value="BRO1_sf"/>
</dbReference>
<feature type="domain" description="BRO1" evidence="7">
    <location>
        <begin position="1"/>
        <end position="386"/>
    </location>
</feature>
<dbReference type="InterPro" id="IPR004328">
    <property type="entry name" value="BRO1_dom"/>
</dbReference>
<dbReference type="AlphaFoldDB" id="A0A9Q0L6V2"/>
<accession>A0A9Q0L6V2</accession>
<evidence type="ECO:0000313" key="9">
    <source>
        <dbReference type="Proteomes" id="UP001149090"/>
    </source>
</evidence>
<dbReference type="PANTHER" id="PTHR23030">
    <property type="entry name" value="PCD6 INTERACTING PROTEIN-RELATED"/>
    <property type="match status" value="1"/>
</dbReference>
<dbReference type="Gene3D" id="1.25.40.280">
    <property type="entry name" value="alix/aip1 like domains"/>
    <property type="match status" value="1"/>
</dbReference>
<evidence type="ECO:0000256" key="3">
    <source>
        <dbReference type="ARBA" id="ARBA00022490"/>
    </source>
</evidence>
<dbReference type="InterPro" id="IPR025304">
    <property type="entry name" value="ALIX_V_dom"/>
</dbReference>
<proteinExistence type="predicted"/>
<dbReference type="PROSITE" id="PS51180">
    <property type="entry name" value="BRO1"/>
    <property type="match status" value="1"/>
</dbReference>
<evidence type="ECO:0000256" key="2">
    <source>
        <dbReference type="ARBA" id="ARBA00004496"/>
    </source>
</evidence>
<comment type="caution">
    <text evidence="8">The sequence shown here is derived from an EMBL/GenBank/DDBJ whole genome shotgun (WGS) entry which is preliminary data.</text>
</comment>
<dbReference type="Gene3D" id="1.20.120.560">
    <property type="entry name" value="alix/aip1 in complex with the ypdl late domain"/>
    <property type="match status" value="1"/>
</dbReference>
<evidence type="ECO:0000256" key="1">
    <source>
        <dbReference type="ARBA" id="ARBA00004177"/>
    </source>
</evidence>
<dbReference type="OrthoDB" id="64867at2759"/>
<dbReference type="PANTHER" id="PTHR23030:SF30">
    <property type="entry name" value="TYROSINE-PROTEIN PHOSPHATASE NON-RECEPTOR TYPE 23"/>
    <property type="match status" value="1"/>
</dbReference>
<feature type="coiled-coil region" evidence="5">
    <location>
        <begin position="548"/>
        <end position="575"/>
    </location>
</feature>
<gene>
    <name evidence="8" type="ORF">M0811_13278</name>
</gene>
<dbReference type="Proteomes" id="UP001149090">
    <property type="component" value="Unassembled WGS sequence"/>
</dbReference>
<dbReference type="OMA" id="VSHAEEM"/>
<reference evidence="8" key="1">
    <citation type="submission" date="2022-10" db="EMBL/GenBank/DDBJ databases">
        <title>Novel sulphate-reducing endosymbionts in the free-living metamonad Anaeramoeba.</title>
        <authorList>
            <person name="Jerlstrom-Hultqvist J."/>
            <person name="Cepicka I."/>
            <person name="Gallot-Lavallee L."/>
            <person name="Salas-Leiva D."/>
            <person name="Curtis B.A."/>
            <person name="Zahonova K."/>
            <person name="Pipaliya S."/>
            <person name="Dacks J."/>
            <person name="Roger A.J."/>
        </authorList>
    </citation>
    <scope>NUCLEOTIDE SEQUENCE</scope>
    <source>
        <strain evidence="8">BMAN</strain>
    </source>
</reference>
<protein>
    <submittedName>
        <fullName evidence="8">Pcd6 interacting protein-related</fullName>
    </submittedName>
</protein>
<dbReference type="SMART" id="SM01041">
    <property type="entry name" value="BRO1"/>
    <property type="match status" value="1"/>
</dbReference>
<evidence type="ECO:0000256" key="6">
    <source>
        <dbReference type="SAM" id="MobiDB-lite"/>
    </source>
</evidence>
<keyword evidence="9" id="KW-1185">Reference proteome</keyword>
<feature type="compositionally biased region" description="Low complexity" evidence="6">
    <location>
        <begin position="756"/>
        <end position="787"/>
    </location>
</feature>
<evidence type="ECO:0000259" key="7">
    <source>
        <dbReference type="PROSITE" id="PS51180"/>
    </source>
</evidence>
<dbReference type="GO" id="GO:0043328">
    <property type="term" value="P:protein transport to vacuole involved in ubiquitin-dependent protein catabolic process via the multivesicular body sorting pathway"/>
    <property type="evidence" value="ECO:0007669"/>
    <property type="project" value="TreeGrafter"/>
</dbReference>
<evidence type="ECO:0000256" key="5">
    <source>
        <dbReference type="SAM" id="Coils"/>
    </source>
</evidence>
<dbReference type="GO" id="GO:0005768">
    <property type="term" value="C:endosome"/>
    <property type="evidence" value="ECO:0007669"/>
    <property type="project" value="UniProtKB-SubCell"/>
</dbReference>
<dbReference type="Pfam" id="PF03097">
    <property type="entry name" value="BRO1"/>
    <property type="match status" value="1"/>
</dbReference>
<feature type="region of interest" description="Disordered" evidence="6">
    <location>
        <begin position="756"/>
        <end position="803"/>
    </location>
</feature>